<dbReference type="Proteomes" id="UP000061457">
    <property type="component" value="Chromosome II"/>
</dbReference>
<dbReference type="InterPro" id="IPR016032">
    <property type="entry name" value="Sig_transdc_resp-reg_C-effctor"/>
</dbReference>
<dbReference type="KEGG" id="pphe:PP2015_3740"/>
<protein>
    <submittedName>
        <fullName evidence="5">Transcriptional regulator</fullName>
    </submittedName>
</protein>
<evidence type="ECO:0000256" key="3">
    <source>
        <dbReference type="SAM" id="Phobius"/>
    </source>
</evidence>
<dbReference type="InterPro" id="IPR001867">
    <property type="entry name" value="OmpR/PhoB-type_DNA-bd"/>
</dbReference>
<dbReference type="Pfam" id="PF00486">
    <property type="entry name" value="Trans_reg_C"/>
    <property type="match status" value="1"/>
</dbReference>
<feature type="transmembrane region" description="Helical" evidence="3">
    <location>
        <begin position="144"/>
        <end position="163"/>
    </location>
</feature>
<dbReference type="Gene3D" id="1.10.10.10">
    <property type="entry name" value="Winged helix-like DNA-binding domain superfamily/Winged helix DNA-binding domain"/>
    <property type="match status" value="1"/>
</dbReference>
<dbReference type="PATRIC" id="fig|161398.10.peg.3824"/>
<proteinExistence type="predicted"/>
<dbReference type="GO" id="GO:0006355">
    <property type="term" value="P:regulation of DNA-templated transcription"/>
    <property type="evidence" value="ECO:0007669"/>
    <property type="project" value="InterPro"/>
</dbReference>
<keyword evidence="3" id="KW-1133">Transmembrane helix</keyword>
<accession>A0A0S2K884</accession>
<dbReference type="PROSITE" id="PS51755">
    <property type="entry name" value="OMPR_PHOB"/>
    <property type="match status" value="1"/>
</dbReference>
<dbReference type="EMBL" id="CP013188">
    <property type="protein sequence ID" value="ALO44212.1"/>
    <property type="molecule type" value="Genomic_DNA"/>
</dbReference>
<keyword evidence="3" id="KW-0812">Transmembrane</keyword>
<dbReference type="SUPFAM" id="SSF46894">
    <property type="entry name" value="C-terminal effector domain of the bipartite response regulators"/>
    <property type="match status" value="1"/>
</dbReference>
<dbReference type="AlphaFoldDB" id="A0A0S2K884"/>
<dbReference type="CDD" id="cd00383">
    <property type="entry name" value="trans_reg_C"/>
    <property type="match status" value="1"/>
</dbReference>
<organism evidence="5 6">
    <name type="scientific">Pseudoalteromonas phenolica</name>
    <dbReference type="NCBI Taxonomy" id="161398"/>
    <lineage>
        <taxon>Bacteria</taxon>
        <taxon>Pseudomonadati</taxon>
        <taxon>Pseudomonadota</taxon>
        <taxon>Gammaproteobacteria</taxon>
        <taxon>Alteromonadales</taxon>
        <taxon>Pseudoalteromonadaceae</taxon>
        <taxon>Pseudoalteromonas</taxon>
    </lineage>
</organism>
<keyword evidence="1 2" id="KW-0238">DNA-binding</keyword>
<dbReference type="InterPro" id="IPR036388">
    <property type="entry name" value="WH-like_DNA-bd_sf"/>
</dbReference>
<dbReference type="RefSeq" id="WP_058032089.1">
    <property type="nucleotide sequence ID" value="NZ_CP013188.1"/>
</dbReference>
<evidence type="ECO:0000313" key="5">
    <source>
        <dbReference type="EMBL" id="ALO44212.1"/>
    </source>
</evidence>
<evidence type="ECO:0000256" key="2">
    <source>
        <dbReference type="PROSITE-ProRule" id="PRU01091"/>
    </source>
</evidence>
<feature type="DNA-binding region" description="OmpR/PhoB-type" evidence="2">
    <location>
        <begin position="5"/>
        <end position="105"/>
    </location>
</feature>
<feature type="domain" description="OmpR/PhoB-type" evidence="4">
    <location>
        <begin position="5"/>
        <end position="105"/>
    </location>
</feature>
<dbReference type="OrthoDB" id="1971692at2"/>
<gene>
    <name evidence="5" type="ORF">PP2015_3740</name>
</gene>
<reference evidence="5 6" key="1">
    <citation type="submission" date="2015-11" db="EMBL/GenBank/DDBJ databases">
        <authorList>
            <person name="Zhang Y."/>
            <person name="Guo Z."/>
        </authorList>
    </citation>
    <scope>NUCLEOTIDE SEQUENCE [LARGE SCALE GENOMIC DNA]</scope>
    <source>
        <strain evidence="5 6">KCTC 12086</strain>
    </source>
</reference>
<name>A0A0S2K884_9GAMM</name>
<sequence>MPSSSQGHQFDTWVFYPETDELLCSKTQHTQKLEPQVARLLELFIKQQGKTLSQGFLNDKLWPDTIVEANSLYQLLAKLRKVLQDIPRTPKYIKTIPKKGYMFIAEARLLSTAIGPKLKNDESTTPTNTNSFLFNVGHLIRNPLYIGMFSIFFIACFSAIAFFNHKPQLLTPPEYKVEDISYELGLEFDIAAHFEQDLIAYVSQFNQLVIANKLGNQLYEHSFNTRVAHPSWHPNKDLVAFWQYIEDKCVLKIISSNGKQLHETKAVSCDRIEAPLWQSDDELTLVVHHWDNSEGFLYRLSTRQFVKIPVPLNKGEKLIKALKAWENQTFYLVKQVNYHSKLITLDGNIHLSWPYPIWLATFDTKQQTIITNDESKYHNLIATHWDQQQYSVMRSTQGIFSTLSIDKHGDIFAAAESWQVNIKDNDDLPIFSSSSIDYLPVSNLLGETAFMSRRTGVCEVYLHANDKIRQLSFHQGHEYVGILNWSPDNSLLLSNRDNHIVLYDRNRTTKQFSSNLPLTLKNAGWINNKQVWGSDGENIYTYDLTGRITSKTQLKNDFIGFHHQTQQWLILKEQQLLTTTTLDNLNNINVLTTLSKQQANHFRDVRFQNQSMYWLSQWSKQDYIWQFDMQKSNAPELKKSGSLIWHYDIKPDGSLLIAKMESIEGDIKKLAIKEQ</sequence>
<dbReference type="SUPFAM" id="SSF82171">
    <property type="entry name" value="DPP6 N-terminal domain-like"/>
    <property type="match status" value="1"/>
</dbReference>
<keyword evidence="3" id="KW-0472">Membrane</keyword>
<evidence type="ECO:0000259" key="4">
    <source>
        <dbReference type="PROSITE" id="PS51755"/>
    </source>
</evidence>
<keyword evidence="6" id="KW-1185">Reference proteome</keyword>
<dbReference type="STRING" id="161398.PP2015_3740"/>
<evidence type="ECO:0000313" key="6">
    <source>
        <dbReference type="Proteomes" id="UP000061457"/>
    </source>
</evidence>
<dbReference type="GO" id="GO:0000160">
    <property type="term" value="P:phosphorelay signal transduction system"/>
    <property type="evidence" value="ECO:0007669"/>
    <property type="project" value="InterPro"/>
</dbReference>
<evidence type="ECO:0000256" key="1">
    <source>
        <dbReference type="ARBA" id="ARBA00023125"/>
    </source>
</evidence>
<dbReference type="GO" id="GO:0003677">
    <property type="term" value="F:DNA binding"/>
    <property type="evidence" value="ECO:0007669"/>
    <property type="project" value="UniProtKB-UniRule"/>
</dbReference>
<dbReference type="SMART" id="SM00862">
    <property type="entry name" value="Trans_reg_C"/>
    <property type="match status" value="1"/>
</dbReference>